<evidence type="ECO:0000259" key="3">
    <source>
        <dbReference type="Pfam" id="PF23658"/>
    </source>
</evidence>
<feature type="domain" description="CPAF-like PDZ" evidence="3">
    <location>
        <begin position="145"/>
        <end position="266"/>
    </location>
</feature>
<dbReference type="Pfam" id="PF23658">
    <property type="entry name" value="PDZ_CPAF_rel"/>
    <property type="match status" value="1"/>
</dbReference>
<evidence type="ECO:0000256" key="1">
    <source>
        <dbReference type="SAM" id="MobiDB-lite"/>
    </source>
</evidence>
<dbReference type="PANTHER" id="PTHR37049">
    <property type="entry name" value="PEPTIDASE S41 FAMILY PROTEIN"/>
    <property type="match status" value="1"/>
</dbReference>
<evidence type="ECO:0000313" key="5">
    <source>
        <dbReference type="Proteomes" id="UP001174936"/>
    </source>
</evidence>
<protein>
    <recommendedName>
        <fullName evidence="3">CPAF-like PDZ domain-containing protein</fullName>
    </recommendedName>
</protein>
<evidence type="ECO:0000256" key="2">
    <source>
        <dbReference type="SAM" id="SignalP"/>
    </source>
</evidence>
<dbReference type="InterPro" id="IPR052766">
    <property type="entry name" value="S41A_metabolite_peptidase"/>
</dbReference>
<comment type="caution">
    <text evidence="4">The sequence shown here is derived from an EMBL/GenBank/DDBJ whole genome shotgun (WGS) entry which is preliminary data.</text>
</comment>
<feature type="signal peptide" evidence="2">
    <location>
        <begin position="1"/>
        <end position="24"/>
    </location>
</feature>
<dbReference type="PANTHER" id="PTHR37049:SF4">
    <property type="entry name" value="RHODANESE DOMAIN-CONTAINING PROTEIN"/>
    <property type="match status" value="1"/>
</dbReference>
<organism evidence="4 5">
    <name type="scientific">Cercophora newfieldiana</name>
    <dbReference type="NCBI Taxonomy" id="92897"/>
    <lineage>
        <taxon>Eukaryota</taxon>
        <taxon>Fungi</taxon>
        <taxon>Dikarya</taxon>
        <taxon>Ascomycota</taxon>
        <taxon>Pezizomycotina</taxon>
        <taxon>Sordariomycetes</taxon>
        <taxon>Sordariomycetidae</taxon>
        <taxon>Sordariales</taxon>
        <taxon>Lasiosphaeriaceae</taxon>
        <taxon>Cercophora</taxon>
    </lineage>
</organism>
<reference evidence="4" key="1">
    <citation type="submission" date="2023-06" db="EMBL/GenBank/DDBJ databases">
        <title>Genome-scale phylogeny and comparative genomics of the fungal order Sordariales.</title>
        <authorList>
            <consortium name="Lawrence Berkeley National Laboratory"/>
            <person name="Hensen N."/>
            <person name="Bonometti L."/>
            <person name="Westerberg I."/>
            <person name="Brannstrom I.O."/>
            <person name="Guillou S."/>
            <person name="Cros-Aarteil S."/>
            <person name="Calhoun S."/>
            <person name="Haridas S."/>
            <person name="Kuo A."/>
            <person name="Mondo S."/>
            <person name="Pangilinan J."/>
            <person name="Riley R."/>
            <person name="Labutti K."/>
            <person name="Andreopoulos B."/>
            <person name="Lipzen A."/>
            <person name="Chen C."/>
            <person name="Yanf M."/>
            <person name="Daum C."/>
            <person name="Ng V."/>
            <person name="Clum A."/>
            <person name="Steindorff A."/>
            <person name="Ohm R."/>
            <person name="Martin F."/>
            <person name="Silar P."/>
            <person name="Natvig D."/>
            <person name="Lalanne C."/>
            <person name="Gautier V."/>
            <person name="Ament-Velasquez S.L."/>
            <person name="Kruys A."/>
            <person name="Hutchinson M.I."/>
            <person name="Powell A.J."/>
            <person name="Barry K."/>
            <person name="Miller A.N."/>
            <person name="Grigoriev I.V."/>
            <person name="Debuchy R."/>
            <person name="Gladieux P."/>
            <person name="Thoren M.H."/>
            <person name="Johannesson H."/>
        </authorList>
    </citation>
    <scope>NUCLEOTIDE SEQUENCE</scope>
    <source>
        <strain evidence="4">SMH2532-1</strain>
    </source>
</reference>
<feature type="chain" id="PRO_5041315231" description="CPAF-like PDZ domain-containing protein" evidence="2">
    <location>
        <begin position="25"/>
        <end position="667"/>
    </location>
</feature>
<dbReference type="InterPro" id="IPR056186">
    <property type="entry name" value="PDZ_CPAF-rel"/>
</dbReference>
<dbReference type="EMBL" id="JAULSV010000005">
    <property type="protein sequence ID" value="KAK0643702.1"/>
    <property type="molecule type" value="Genomic_DNA"/>
</dbReference>
<feature type="region of interest" description="Disordered" evidence="1">
    <location>
        <begin position="617"/>
        <end position="648"/>
    </location>
</feature>
<sequence>MGRLAHIFLSCIVALLFEPQLGIAEPAFVSSRFAPSTLPTVAAEVARACLESVPLAKDAAIELVETLEPYLEWQSDAAYKAKPPPEYFFPPYDMFAALERIKSDLEADRYSGELEFQEDLYLNVFSAGHDGHFAYFPDALTKVFSWKRQRSLVSISEDGVSAPVIKLYEDMLSAPDTASTVKLINGIDAATYVADTIYRATYNQDPDAAYNSMFYSKAMAVVTGARGFFSEGGRIRYIYQGPNTTFTFENGTVLTFENVATIHENMTGVEDGASYFAKFCNVGSAGSTTASTSRTAVSLAGAAISGYPEPVIASSDNIVTGYYLQGEGLEDVAVIAILAFESGSPAEFHAVCQQFFAMAVADNKTKLIIDFQANGGGYILLGYDFFRLLFPSLTPDGFSRWKENPGFMALSEIISDRAANLDPDTSPDPSAIEDYESWYNFRYDLNLTNHPFSSFSAKFSPHTYQSTPYTSLLRWDLTNNLTTTNTTFGLGVNLSLSSTPPPFPPPTSSSSTTAPRAQVLTFHDIYRTAQSHLHLANTSSQRAALSRYSLIPLNRGSGAVNVRDQILRENLHDGIPAQYVTENADCKLFWTAAMLEDVSEAWKAAARAAWNGAPCAAGGVEKEDGSGTKTGGKSAMPTEGWRERGWESVKPVDRDAWEAMHHQKAIP</sequence>
<name>A0AA40CMC5_9PEZI</name>
<accession>A0AA40CMC5</accession>
<dbReference type="AlphaFoldDB" id="A0AA40CMC5"/>
<dbReference type="Gene3D" id="3.90.226.10">
    <property type="entry name" value="2-enoyl-CoA Hydratase, Chain A, domain 1"/>
    <property type="match status" value="1"/>
</dbReference>
<dbReference type="SUPFAM" id="SSF52096">
    <property type="entry name" value="ClpP/crotonase"/>
    <property type="match status" value="1"/>
</dbReference>
<proteinExistence type="predicted"/>
<dbReference type="InterPro" id="IPR029045">
    <property type="entry name" value="ClpP/crotonase-like_dom_sf"/>
</dbReference>
<keyword evidence="5" id="KW-1185">Reference proteome</keyword>
<keyword evidence="2" id="KW-0732">Signal</keyword>
<gene>
    <name evidence="4" type="ORF">B0T16DRAFT_512983</name>
</gene>
<dbReference type="Proteomes" id="UP001174936">
    <property type="component" value="Unassembled WGS sequence"/>
</dbReference>
<evidence type="ECO:0000313" key="4">
    <source>
        <dbReference type="EMBL" id="KAK0643702.1"/>
    </source>
</evidence>